<reference evidence="2 3" key="1">
    <citation type="submission" date="2017-02" db="EMBL/GenBank/DDBJ databases">
        <authorList>
            <person name="Peterson S.W."/>
        </authorList>
    </citation>
    <scope>NUCLEOTIDE SEQUENCE [LARGE SCALE GENOMIC DNA]</scope>
    <source>
        <strain evidence="2 3">P15</strain>
    </source>
</reference>
<name>A0A1T5J285_9GAMM</name>
<keyword evidence="3" id="KW-1185">Reference proteome</keyword>
<dbReference type="AlphaFoldDB" id="A0A1T5J285"/>
<feature type="transmembrane region" description="Helical" evidence="1">
    <location>
        <begin position="21"/>
        <end position="46"/>
    </location>
</feature>
<dbReference type="Proteomes" id="UP000190341">
    <property type="component" value="Unassembled WGS sequence"/>
</dbReference>
<accession>A0A1T5J285</accession>
<feature type="transmembrane region" description="Helical" evidence="1">
    <location>
        <begin position="58"/>
        <end position="78"/>
    </location>
</feature>
<keyword evidence="1" id="KW-0812">Transmembrane</keyword>
<proteinExistence type="predicted"/>
<sequence>MYTQFLAHIYAWTRRTGFGSAPCLMTALLLVSTGQTLNVLLVRLALEHWSVVQMPFTKVGYVALFLAIVSLNMVNAMRPSVRRRMAALDAVRVQRRSDFVAMVYLSGSIMAYVIVAVFLASPDID</sequence>
<dbReference type="STRING" id="428993.SAMN06296058_0456"/>
<protein>
    <submittedName>
        <fullName evidence="2">Uncharacterized protein</fullName>
    </submittedName>
</protein>
<gene>
    <name evidence="2" type="ORF">SAMN06296058_0456</name>
</gene>
<evidence type="ECO:0000256" key="1">
    <source>
        <dbReference type="SAM" id="Phobius"/>
    </source>
</evidence>
<feature type="transmembrane region" description="Helical" evidence="1">
    <location>
        <begin position="99"/>
        <end position="120"/>
    </location>
</feature>
<keyword evidence="1" id="KW-0472">Membrane</keyword>
<keyword evidence="1" id="KW-1133">Transmembrane helix</keyword>
<dbReference type="EMBL" id="FUZV01000001">
    <property type="protein sequence ID" value="SKC45474.1"/>
    <property type="molecule type" value="Genomic_DNA"/>
</dbReference>
<evidence type="ECO:0000313" key="3">
    <source>
        <dbReference type="Proteomes" id="UP000190341"/>
    </source>
</evidence>
<organism evidence="2 3">
    <name type="scientific">Pseudoxanthomonas indica</name>
    <dbReference type="NCBI Taxonomy" id="428993"/>
    <lineage>
        <taxon>Bacteria</taxon>
        <taxon>Pseudomonadati</taxon>
        <taxon>Pseudomonadota</taxon>
        <taxon>Gammaproteobacteria</taxon>
        <taxon>Lysobacterales</taxon>
        <taxon>Lysobacteraceae</taxon>
        <taxon>Pseudoxanthomonas</taxon>
    </lineage>
</organism>
<evidence type="ECO:0000313" key="2">
    <source>
        <dbReference type="EMBL" id="SKC45474.1"/>
    </source>
</evidence>